<dbReference type="AlphaFoldDB" id="A0A4Q9P051"/>
<proteinExistence type="predicted"/>
<protein>
    <submittedName>
        <fullName evidence="1">Uncharacterized protein</fullName>
    </submittedName>
</protein>
<organism evidence="1 2">
    <name type="scientific">Dichomitus squalens</name>
    <dbReference type="NCBI Taxonomy" id="114155"/>
    <lineage>
        <taxon>Eukaryota</taxon>
        <taxon>Fungi</taxon>
        <taxon>Dikarya</taxon>
        <taxon>Basidiomycota</taxon>
        <taxon>Agaricomycotina</taxon>
        <taxon>Agaricomycetes</taxon>
        <taxon>Polyporales</taxon>
        <taxon>Polyporaceae</taxon>
        <taxon>Dichomitus</taxon>
    </lineage>
</organism>
<keyword evidence="2" id="KW-1185">Reference proteome</keyword>
<reference evidence="1 2" key="1">
    <citation type="submission" date="2019-01" db="EMBL/GenBank/DDBJ databases">
        <title>Draft genome sequences of three monokaryotic isolates of the white-rot basidiomycete fungus Dichomitus squalens.</title>
        <authorList>
            <consortium name="DOE Joint Genome Institute"/>
            <person name="Lopez S.C."/>
            <person name="Andreopoulos B."/>
            <person name="Pangilinan J."/>
            <person name="Lipzen A."/>
            <person name="Riley R."/>
            <person name="Ahrendt S."/>
            <person name="Ng V."/>
            <person name="Barry K."/>
            <person name="Daum C."/>
            <person name="Grigoriev I.V."/>
            <person name="Hilden K.S."/>
            <person name="Makela M.R."/>
            <person name="de Vries R.P."/>
        </authorList>
    </citation>
    <scope>NUCLEOTIDE SEQUENCE [LARGE SCALE GENOMIC DNA]</scope>
    <source>
        <strain evidence="1 2">CBS 464.89</strain>
    </source>
</reference>
<evidence type="ECO:0000313" key="2">
    <source>
        <dbReference type="Proteomes" id="UP000292082"/>
    </source>
</evidence>
<gene>
    <name evidence="1" type="ORF">BD310DRAFT_923050</name>
</gene>
<evidence type="ECO:0000313" key="1">
    <source>
        <dbReference type="EMBL" id="TBU60217.1"/>
    </source>
</evidence>
<accession>A0A4Q9P051</accession>
<sequence>MCETKRLLTVDSFLLPRPEYPRTQLTCASLLCALTDTMNVFLASFLFLLACRRLRLSCLHLCSWGDVPEPRFQQQQR</sequence>
<dbReference type="Proteomes" id="UP000292082">
    <property type="component" value="Unassembled WGS sequence"/>
</dbReference>
<name>A0A4Q9P051_9APHY</name>
<dbReference type="EMBL" id="ML145106">
    <property type="protein sequence ID" value="TBU60217.1"/>
    <property type="molecule type" value="Genomic_DNA"/>
</dbReference>